<evidence type="ECO:0000313" key="9">
    <source>
        <dbReference type="EMBL" id="SHG59866.1"/>
    </source>
</evidence>
<evidence type="ECO:0000259" key="8">
    <source>
        <dbReference type="Pfam" id="PF01435"/>
    </source>
</evidence>
<dbReference type="Proteomes" id="UP000184522">
    <property type="component" value="Unassembled WGS sequence"/>
</dbReference>
<protein>
    <submittedName>
        <fullName evidence="9">Peptidase family M48</fullName>
    </submittedName>
</protein>
<dbReference type="PANTHER" id="PTHR22726:SF1">
    <property type="entry name" value="METALLOENDOPEPTIDASE OMA1, MITOCHONDRIAL"/>
    <property type="match status" value="1"/>
</dbReference>
<accession>A0A1M5L4F1</accession>
<evidence type="ECO:0000256" key="2">
    <source>
        <dbReference type="ARBA" id="ARBA00022723"/>
    </source>
</evidence>
<reference evidence="10" key="1">
    <citation type="submission" date="2016-11" db="EMBL/GenBank/DDBJ databases">
        <authorList>
            <person name="Varghese N."/>
            <person name="Submissions S."/>
        </authorList>
    </citation>
    <scope>NUCLEOTIDE SEQUENCE [LARGE SCALE GENOMIC DNA]</scope>
    <source>
        <strain evidence="10">DSM 25330</strain>
    </source>
</reference>
<evidence type="ECO:0000256" key="4">
    <source>
        <dbReference type="ARBA" id="ARBA00022833"/>
    </source>
</evidence>
<organism evidence="9 10">
    <name type="scientific">Winogradskyella jejuensis</name>
    <dbReference type="NCBI Taxonomy" id="1089305"/>
    <lineage>
        <taxon>Bacteria</taxon>
        <taxon>Pseudomonadati</taxon>
        <taxon>Bacteroidota</taxon>
        <taxon>Flavobacteriia</taxon>
        <taxon>Flavobacteriales</taxon>
        <taxon>Flavobacteriaceae</taxon>
        <taxon>Winogradskyella</taxon>
    </lineage>
</organism>
<dbReference type="GO" id="GO:0046872">
    <property type="term" value="F:metal ion binding"/>
    <property type="evidence" value="ECO:0007669"/>
    <property type="project" value="UniProtKB-KW"/>
</dbReference>
<dbReference type="GO" id="GO:0004222">
    <property type="term" value="F:metalloendopeptidase activity"/>
    <property type="evidence" value="ECO:0007669"/>
    <property type="project" value="InterPro"/>
</dbReference>
<comment type="similarity">
    <text evidence="6">Belongs to the peptidase M48 family.</text>
</comment>
<feature type="transmembrane region" description="Helical" evidence="7">
    <location>
        <begin position="20"/>
        <end position="36"/>
    </location>
</feature>
<keyword evidence="5 6" id="KW-0482">Metalloprotease</keyword>
<keyword evidence="7" id="KW-1133">Transmembrane helix</keyword>
<comment type="cofactor">
    <cofactor evidence="6">
        <name>Zn(2+)</name>
        <dbReference type="ChEBI" id="CHEBI:29105"/>
    </cofactor>
    <text evidence="6">Binds 1 zinc ion per subunit.</text>
</comment>
<proteinExistence type="inferred from homology"/>
<evidence type="ECO:0000256" key="7">
    <source>
        <dbReference type="SAM" id="Phobius"/>
    </source>
</evidence>
<dbReference type="Pfam" id="PF01435">
    <property type="entry name" value="Peptidase_M48"/>
    <property type="match status" value="1"/>
</dbReference>
<evidence type="ECO:0000256" key="3">
    <source>
        <dbReference type="ARBA" id="ARBA00022801"/>
    </source>
</evidence>
<gene>
    <name evidence="9" type="ORF">SAMN05444148_0521</name>
</gene>
<evidence type="ECO:0000313" key="10">
    <source>
        <dbReference type="Proteomes" id="UP000184522"/>
    </source>
</evidence>
<dbReference type="GO" id="GO:0051603">
    <property type="term" value="P:proteolysis involved in protein catabolic process"/>
    <property type="evidence" value="ECO:0007669"/>
    <property type="project" value="TreeGrafter"/>
</dbReference>
<keyword evidence="2" id="KW-0479">Metal-binding</keyword>
<keyword evidence="4 6" id="KW-0862">Zinc</keyword>
<evidence type="ECO:0000256" key="5">
    <source>
        <dbReference type="ARBA" id="ARBA00023049"/>
    </source>
</evidence>
<name>A0A1M5L4F1_9FLAO</name>
<dbReference type="InterPro" id="IPR001915">
    <property type="entry name" value="Peptidase_M48"/>
</dbReference>
<evidence type="ECO:0000256" key="6">
    <source>
        <dbReference type="RuleBase" id="RU003983"/>
    </source>
</evidence>
<keyword evidence="10" id="KW-1185">Reference proteome</keyword>
<dbReference type="InterPro" id="IPR051156">
    <property type="entry name" value="Mito/Outer_Membr_Metalloprot"/>
</dbReference>
<dbReference type="STRING" id="1089305.SAMN05444148_0521"/>
<evidence type="ECO:0000256" key="1">
    <source>
        <dbReference type="ARBA" id="ARBA00022670"/>
    </source>
</evidence>
<keyword evidence="3 6" id="KW-0378">Hydrolase</keyword>
<keyword evidence="1 6" id="KW-0645">Protease</keyword>
<dbReference type="PANTHER" id="PTHR22726">
    <property type="entry name" value="METALLOENDOPEPTIDASE OMA1"/>
    <property type="match status" value="1"/>
</dbReference>
<dbReference type="AlphaFoldDB" id="A0A1M5L4F1"/>
<dbReference type="Gene3D" id="3.30.2010.10">
    <property type="entry name" value="Metalloproteases ('zincins'), catalytic domain"/>
    <property type="match status" value="1"/>
</dbReference>
<keyword evidence="7" id="KW-0812">Transmembrane</keyword>
<feature type="domain" description="Peptidase M48" evidence="8">
    <location>
        <begin position="86"/>
        <end position="261"/>
    </location>
</feature>
<keyword evidence="7" id="KW-0472">Membrane</keyword>
<sequence length="269" mass="29976">MNFSYFRKLNYVEIMRRGNFKVRLLIGVVVVAFAFIRRCSQQETNPYTGRVQAISLSPEQEIAIGLQSAPGMAQQHGGLHPDNRYQALVDNVGQKLVNNSIAKNTPYKYDFHLLADDKTINAFALPGGQCFITYALFSKLQNEDQLAGVLGHEIGHVLGKHSNERITDSKFWQTLVMGASAIDFGAVAQQYGQGKLLANGRDDELESDELGVLFMIKAGYNPEEMIGVMQILKNAAGPNRVPEFQSTHPDPENRIEKIREAISKYKKAS</sequence>
<dbReference type="EMBL" id="FQWS01000001">
    <property type="protein sequence ID" value="SHG59866.1"/>
    <property type="molecule type" value="Genomic_DNA"/>
</dbReference>
<dbReference type="GO" id="GO:0016020">
    <property type="term" value="C:membrane"/>
    <property type="evidence" value="ECO:0007669"/>
    <property type="project" value="TreeGrafter"/>
</dbReference>